<protein>
    <submittedName>
        <fullName evidence="2">DNA-binding transcriptional regulator, FrmR family</fullName>
    </submittedName>
</protein>
<dbReference type="OrthoDB" id="9806052at2"/>
<sequence>MLKRLARIEGQMRGLQAMIRRGEECEDIAVQFSAARKALDKAYQELLACLLEEALVDKQTDSSATMAKVRKIFTKYT</sequence>
<reference evidence="3" key="1">
    <citation type="submission" date="2016-10" db="EMBL/GenBank/DDBJ databases">
        <authorList>
            <person name="Varghese N."/>
            <person name="Submissions S."/>
        </authorList>
    </citation>
    <scope>NUCLEOTIDE SEQUENCE [LARGE SCALE GENOMIC DNA]</scope>
    <source>
        <strain evidence="3">DSM 17875</strain>
    </source>
</reference>
<evidence type="ECO:0000313" key="2">
    <source>
        <dbReference type="EMBL" id="SDU10408.1"/>
    </source>
</evidence>
<dbReference type="PANTHER" id="PTHR33677">
    <property type="entry name" value="TRANSCRIPTIONAL REPRESSOR FRMR-RELATED"/>
    <property type="match status" value="1"/>
</dbReference>
<dbReference type="Gene3D" id="1.20.58.1000">
    <property type="entry name" value="Metal-sensitive repressor, helix protomer"/>
    <property type="match status" value="1"/>
</dbReference>
<evidence type="ECO:0000313" key="3">
    <source>
        <dbReference type="Proteomes" id="UP000243232"/>
    </source>
</evidence>
<dbReference type="GO" id="GO:0046872">
    <property type="term" value="F:metal ion binding"/>
    <property type="evidence" value="ECO:0007669"/>
    <property type="project" value="InterPro"/>
</dbReference>
<dbReference type="STRING" id="364197.SAMN05216296_1787"/>
<dbReference type="GO" id="GO:0003677">
    <property type="term" value="F:DNA binding"/>
    <property type="evidence" value="ECO:0007669"/>
    <property type="project" value="UniProtKB-KW"/>
</dbReference>
<dbReference type="InterPro" id="IPR038390">
    <property type="entry name" value="Metal_Tscrpt_repr_sf"/>
</dbReference>
<dbReference type="Pfam" id="PF02583">
    <property type="entry name" value="Trns_repr_metal"/>
    <property type="match status" value="1"/>
</dbReference>
<dbReference type="EMBL" id="LT629785">
    <property type="protein sequence ID" value="SDU10408.1"/>
    <property type="molecule type" value="Genomic_DNA"/>
</dbReference>
<organism evidence="2 3">
    <name type="scientific">Pseudomonas pohangensis</name>
    <dbReference type="NCBI Taxonomy" id="364197"/>
    <lineage>
        <taxon>Bacteria</taxon>
        <taxon>Pseudomonadati</taxon>
        <taxon>Pseudomonadota</taxon>
        <taxon>Gammaproteobacteria</taxon>
        <taxon>Pseudomonadales</taxon>
        <taxon>Pseudomonadaceae</taxon>
        <taxon>Pseudomonas</taxon>
    </lineage>
</organism>
<dbReference type="AlphaFoldDB" id="A0A1H2FTW7"/>
<gene>
    <name evidence="2" type="ORF">SAMN05216296_1787</name>
</gene>
<name>A0A1H2FTW7_9PSED</name>
<keyword evidence="2" id="KW-0238">DNA-binding</keyword>
<proteinExistence type="inferred from homology"/>
<comment type="similarity">
    <text evidence="1">Belongs to the FrmR/RcnR family.</text>
</comment>
<keyword evidence="3" id="KW-1185">Reference proteome</keyword>
<dbReference type="RefSeq" id="WP_090194297.1">
    <property type="nucleotide sequence ID" value="NZ_LT629785.1"/>
</dbReference>
<accession>A0A1H2FTW7</accession>
<dbReference type="InterPro" id="IPR003735">
    <property type="entry name" value="Metal_Tscrpt_repr"/>
</dbReference>
<dbReference type="GO" id="GO:0045892">
    <property type="term" value="P:negative regulation of DNA-templated transcription"/>
    <property type="evidence" value="ECO:0007669"/>
    <property type="project" value="UniProtKB-ARBA"/>
</dbReference>
<dbReference type="Proteomes" id="UP000243232">
    <property type="component" value="Chromosome I"/>
</dbReference>
<dbReference type="PANTHER" id="PTHR33677:SF5">
    <property type="entry name" value="TRANSCRIPTIONAL REPRESSOR FRMR"/>
    <property type="match status" value="1"/>
</dbReference>
<evidence type="ECO:0000256" key="1">
    <source>
        <dbReference type="ARBA" id="ARBA00005260"/>
    </source>
</evidence>